<dbReference type="PANTHER" id="PTHR43161:SF9">
    <property type="entry name" value="SORBITOL DEHYDROGENASE"/>
    <property type="match status" value="1"/>
</dbReference>
<protein>
    <recommendedName>
        <fullName evidence="6">D-xylulose reductase</fullName>
        <ecNumber evidence="6">1.1.1.9</ecNumber>
    </recommendedName>
</protein>
<dbReference type="InterPro" id="IPR013154">
    <property type="entry name" value="ADH-like_N"/>
</dbReference>
<organism evidence="8 9">
    <name type="scientific">Neovison vison</name>
    <name type="common">American mink</name>
    <name type="synonym">Mustela vison</name>
    <dbReference type="NCBI Taxonomy" id="452646"/>
    <lineage>
        <taxon>Eukaryota</taxon>
        <taxon>Metazoa</taxon>
        <taxon>Chordata</taxon>
        <taxon>Craniata</taxon>
        <taxon>Vertebrata</taxon>
        <taxon>Euteleostomi</taxon>
        <taxon>Mammalia</taxon>
        <taxon>Eutheria</taxon>
        <taxon>Laurasiatheria</taxon>
        <taxon>Carnivora</taxon>
        <taxon>Caniformia</taxon>
        <taxon>Musteloidea</taxon>
        <taxon>Mustelidae</taxon>
        <taxon>Mustelinae</taxon>
        <taxon>Neogale</taxon>
    </lineage>
</organism>
<evidence type="ECO:0000256" key="1">
    <source>
        <dbReference type="ARBA" id="ARBA00001947"/>
    </source>
</evidence>
<proteinExistence type="inferred from homology"/>
<dbReference type="Gene3D" id="3.90.180.10">
    <property type="entry name" value="Medium-chain alcohol dehydrogenases, catalytic domain"/>
    <property type="match status" value="1"/>
</dbReference>
<comment type="cofactor">
    <cofactor evidence="1">
        <name>Zn(2+)</name>
        <dbReference type="ChEBI" id="CHEBI:29105"/>
    </cofactor>
</comment>
<keyword evidence="9" id="KW-1185">Reference proteome</keyword>
<keyword evidence="5" id="KW-0560">Oxidoreductase</keyword>
<evidence type="ECO:0000256" key="2">
    <source>
        <dbReference type="ARBA" id="ARBA00008072"/>
    </source>
</evidence>
<reference evidence="8" key="1">
    <citation type="submission" date="2025-08" db="UniProtKB">
        <authorList>
            <consortium name="Ensembl"/>
        </authorList>
    </citation>
    <scope>IDENTIFICATION</scope>
</reference>
<dbReference type="Pfam" id="PF08240">
    <property type="entry name" value="ADH_N"/>
    <property type="match status" value="1"/>
</dbReference>
<dbReference type="EC" id="1.1.1.9" evidence="6"/>
<evidence type="ECO:0000259" key="7">
    <source>
        <dbReference type="Pfam" id="PF08240"/>
    </source>
</evidence>
<evidence type="ECO:0000256" key="6">
    <source>
        <dbReference type="ARBA" id="ARBA00026119"/>
    </source>
</evidence>
<evidence type="ECO:0000256" key="4">
    <source>
        <dbReference type="ARBA" id="ARBA00022833"/>
    </source>
</evidence>
<dbReference type="SUPFAM" id="SSF50129">
    <property type="entry name" value="GroES-like"/>
    <property type="match status" value="1"/>
</dbReference>
<keyword evidence="4" id="KW-0862">Zinc</keyword>
<dbReference type="Proteomes" id="UP000694425">
    <property type="component" value="Unplaced"/>
</dbReference>
<dbReference type="AlphaFoldDB" id="A0A8C7AFX5"/>
<dbReference type="GO" id="GO:0046872">
    <property type="term" value="F:metal ion binding"/>
    <property type="evidence" value="ECO:0007669"/>
    <property type="project" value="UniProtKB-KW"/>
</dbReference>
<dbReference type="GO" id="GO:0006062">
    <property type="term" value="P:sorbitol catabolic process"/>
    <property type="evidence" value="ECO:0007669"/>
    <property type="project" value="TreeGrafter"/>
</dbReference>
<dbReference type="PANTHER" id="PTHR43161">
    <property type="entry name" value="SORBITOL DEHYDROGENASE"/>
    <property type="match status" value="1"/>
</dbReference>
<evidence type="ECO:0000256" key="5">
    <source>
        <dbReference type="ARBA" id="ARBA00023002"/>
    </source>
</evidence>
<evidence type="ECO:0000313" key="8">
    <source>
        <dbReference type="Ensembl" id="ENSNVIP00000005000.1"/>
    </source>
</evidence>
<reference evidence="8" key="2">
    <citation type="submission" date="2025-09" db="UniProtKB">
        <authorList>
            <consortium name="Ensembl"/>
        </authorList>
    </citation>
    <scope>IDENTIFICATION</scope>
</reference>
<comment type="similarity">
    <text evidence="2">Belongs to the zinc-containing alcohol dehydrogenase family.</text>
</comment>
<dbReference type="Ensembl" id="ENSNVIT00000005899.1">
    <property type="protein sequence ID" value="ENSNVIP00000005000.1"/>
    <property type="gene ID" value="ENSNVIG00000004036.1"/>
</dbReference>
<dbReference type="GO" id="GO:0003939">
    <property type="term" value="F:L-iditol 2-dehydrogenase (NAD+) activity"/>
    <property type="evidence" value="ECO:0007669"/>
    <property type="project" value="TreeGrafter"/>
</dbReference>
<sequence length="116" mass="12907">MEVAKPEKLSLVVHRPGDLSLDNYPIPEPGPNELLLKTHSVGICGSDVHYWQHGRIGHFIVEKPVVLEHEALGTVIKVGSLFKHLKPEDRSLTKKKKKKGHTTGHVAVIHLSLIHI</sequence>
<name>A0A8C7AFX5_NEOVI</name>
<accession>A0A8C7AFX5</accession>
<evidence type="ECO:0000256" key="3">
    <source>
        <dbReference type="ARBA" id="ARBA00022723"/>
    </source>
</evidence>
<dbReference type="InterPro" id="IPR011032">
    <property type="entry name" value="GroES-like_sf"/>
</dbReference>
<feature type="domain" description="Alcohol dehydrogenase-like N-terminal" evidence="7">
    <location>
        <begin position="30"/>
        <end position="92"/>
    </location>
</feature>
<evidence type="ECO:0000313" key="9">
    <source>
        <dbReference type="Proteomes" id="UP000694425"/>
    </source>
</evidence>
<keyword evidence="3" id="KW-0479">Metal-binding</keyword>
<dbReference type="GeneTree" id="ENSGT00550000074781"/>
<dbReference type="GO" id="GO:0046526">
    <property type="term" value="F:D-xylulose reductase activity"/>
    <property type="evidence" value="ECO:0007669"/>
    <property type="project" value="UniProtKB-EC"/>
</dbReference>